<dbReference type="AlphaFoldDB" id="A0A9K3PQ47"/>
<dbReference type="PANTHER" id="PTHR11782:SF83">
    <property type="entry name" value="GUANOSINE-DIPHOSPHATASE"/>
    <property type="match status" value="1"/>
</dbReference>
<feature type="transmembrane region" description="Helical" evidence="6">
    <location>
        <begin position="588"/>
        <end position="610"/>
    </location>
</feature>
<dbReference type="PANTHER" id="PTHR11782">
    <property type="entry name" value="ADENOSINE/GUANOSINE DIPHOSPHATASE"/>
    <property type="match status" value="1"/>
</dbReference>
<dbReference type="InterPro" id="IPR000407">
    <property type="entry name" value="GDA1_CD39_NTPase"/>
</dbReference>
<sequence length="676" mass="76819">MKLLSATFFFPCVCSSEFVDSSRRRRNLLSNVEILVDSSNIQHQRHPLEDVKSWELFRQRSQQEKQEQLIRSNHDATPHRHLASYVTVQEETEEDVSYTIQHKKTKRHIPFAGGDTTHGMMIDAGSQGTRLHIYEWDKRFLLDQEDLLQVTKGLKLSIPTSDSRWTDKYLPGLDVFAVHKKPEKLKQALAEYLGPLIDFAKQVLTEKQDQFHTYPIFLKATGGMRTLPQPDRVRLMNTIRELFHDHENFNPFAFEDEQARVISGEEEAIYGWVGVNFAKGTLIDDSVGSGVGKNPELTYGMLEMGGASTQIAFFENNGDLMADLFKLQLGGSRHWNVYTHSYLYFGINGAWTRLNGQLYGAGKTENPCLPIGGNGKAMQFKSWATTDEDGNFLPRSDPGSVMYAVNMTNSATEFDFDACSQNTYELLNEETNKQFCDFEMDGSCAFAGIYQPPLPQVNKDIDEFIATSNFVDVFYFLQLGERAAISEIVVAAKKVCSLSWTDLQEYNANLDNGGSVDDLHTLAQMCFRSIFVYQILRNGWGFGDNYVMTVADVINGQKMGWALGCMLYEINTLPWEFHPEFLYKGRSWWQITLYVILGTLVGSATGFTMAMRMSKKFNKAVRESVFFRNTGIAKNPLVRKSLALPPLDELSYLYDDDEKEEDESAALSNKPHVRYS</sequence>
<proteinExistence type="inferred from homology"/>
<reference evidence="7" key="2">
    <citation type="submission" date="2021-04" db="EMBL/GenBank/DDBJ databases">
        <authorList>
            <person name="Podell S."/>
        </authorList>
    </citation>
    <scope>NUCLEOTIDE SEQUENCE</scope>
    <source>
        <strain evidence="7">Hildebrandi</strain>
    </source>
</reference>
<comment type="similarity">
    <text evidence="1">Belongs to the GDA1/CD39 NTPase family.</text>
</comment>
<protein>
    <submittedName>
        <fullName evidence="7">GDA1/CD39 nucleoside phosphatase family protein</fullName>
    </submittedName>
</protein>
<evidence type="ECO:0000256" key="1">
    <source>
        <dbReference type="ARBA" id="ARBA00009283"/>
    </source>
</evidence>
<keyword evidence="6" id="KW-0472">Membrane</keyword>
<evidence type="ECO:0000256" key="4">
    <source>
        <dbReference type="PIRSR" id="PIRSR600407-2"/>
    </source>
</evidence>
<accession>A0A9K3PQ47</accession>
<dbReference type="OrthoDB" id="6372431at2759"/>
<keyword evidence="2" id="KW-0378">Hydrolase</keyword>
<feature type="binding site" evidence="4">
    <location>
        <begin position="306"/>
        <end position="310"/>
    </location>
    <ligand>
        <name>ATP</name>
        <dbReference type="ChEBI" id="CHEBI:30616"/>
    </ligand>
</feature>
<keyword evidence="6" id="KW-1133">Transmembrane helix</keyword>
<feature type="region of interest" description="Disordered" evidence="5">
    <location>
        <begin position="654"/>
        <end position="676"/>
    </location>
</feature>
<dbReference type="Pfam" id="PF01150">
    <property type="entry name" value="GDA1_CD39"/>
    <property type="match status" value="1"/>
</dbReference>
<keyword evidence="4" id="KW-0067">ATP-binding</keyword>
<dbReference type="GO" id="GO:0017110">
    <property type="term" value="F:nucleoside diphosphate phosphatase activity"/>
    <property type="evidence" value="ECO:0007669"/>
    <property type="project" value="TreeGrafter"/>
</dbReference>
<dbReference type="CDD" id="cd24003">
    <property type="entry name" value="ASKHA_NBD_GDA1_CD39_NTPase"/>
    <property type="match status" value="1"/>
</dbReference>
<keyword evidence="4" id="KW-0547">Nucleotide-binding</keyword>
<dbReference type="GO" id="GO:0009134">
    <property type="term" value="P:nucleoside diphosphate catabolic process"/>
    <property type="evidence" value="ECO:0007669"/>
    <property type="project" value="TreeGrafter"/>
</dbReference>
<gene>
    <name evidence="7" type="ORF">IV203_000273</name>
</gene>
<comment type="caution">
    <text evidence="7">The sequence shown here is derived from an EMBL/GenBank/DDBJ whole genome shotgun (WGS) entry which is preliminary data.</text>
</comment>
<dbReference type="GO" id="GO:0005524">
    <property type="term" value="F:ATP binding"/>
    <property type="evidence" value="ECO:0007669"/>
    <property type="project" value="UniProtKB-KW"/>
</dbReference>
<evidence type="ECO:0000313" key="7">
    <source>
        <dbReference type="EMBL" id="KAG7355587.1"/>
    </source>
</evidence>
<dbReference type="Proteomes" id="UP000693970">
    <property type="component" value="Unassembled WGS sequence"/>
</dbReference>
<evidence type="ECO:0000313" key="8">
    <source>
        <dbReference type="Proteomes" id="UP000693970"/>
    </source>
</evidence>
<reference evidence="7" key="1">
    <citation type="journal article" date="2021" name="Sci. Rep.">
        <title>Diploid genomic architecture of Nitzschia inconspicua, an elite biomass production diatom.</title>
        <authorList>
            <person name="Oliver A."/>
            <person name="Podell S."/>
            <person name="Pinowska A."/>
            <person name="Traller J.C."/>
            <person name="Smith S.R."/>
            <person name="McClure R."/>
            <person name="Beliaev A."/>
            <person name="Bohutskyi P."/>
            <person name="Hill E.A."/>
            <person name="Rabines A."/>
            <person name="Zheng H."/>
            <person name="Allen L.Z."/>
            <person name="Kuo A."/>
            <person name="Grigoriev I.V."/>
            <person name="Allen A.E."/>
            <person name="Hazlebeck D."/>
            <person name="Allen E.E."/>
        </authorList>
    </citation>
    <scope>NUCLEOTIDE SEQUENCE</scope>
    <source>
        <strain evidence="7">Hildebrandi</strain>
    </source>
</reference>
<dbReference type="EMBL" id="JAGRRH010000015">
    <property type="protein sequence ID" value="KAG7355587.1"/>
    <property type="molecule type" value="Genomic_DNA"/>
</dbReference>
<evidence type="ECO:0000256" key="2">
    <source>
        <dbReference type="ARBA" id="ARBA00022801"/>
    </source>
</evidence>
<evidence type="ECO:0000256" key="3">
    <source>
        <dbReference type="PIRSR" id="PIRSR600407-1"/>
    </source>
</evidence>
<keyword evidence="6" id="KW-0812">Transmembrane</keyword>
<name>A0A9K3PQ47_9STRA</name>
<evidence type="ECO:0000256" key="6">
    <source>
        <dbReference type="SAM" id="Phobius"/>
    </source>
</evidence>
<feature type="compositionally biased region" description="Acidic residues" evidence="5">
    <location>
        <begin position="654"/>
        <end position="664"/>
    </location>
</feature>
<organism evidence="7 8">
    <name type="scientific">Nitzschia inconspicua</name>
    <dbReference type="NCBI Taxonomy" id="303405"/>
    <lineage>
        <taxon>Eukaryota</taxon>
        <taxon>Sar</taxon>
        <taxon>Stramenopiles</taxon>
        <taxon>Ochrophyta</taxon>
        <taxon>Bacillariophyta</taxon>
        <taxon>Bacillariophyceae</taxon>
        <taxon>Bacillariophycidae</taxon>
        <taxon>Bacillariales</taxon>
        <taxon>Bacillariaceae</taxon>
        <taxon>Nitzschia</taxon>
    </lineage>
</organism>
<evidence type="ECO:0000256" key="5">
    <source>
        <dbReference type="SAM" id="MobiDB-lite"/>
    </source>
</evidence>
<keyword evidence="8" id="KW-1185">Reference proteome</keyword>
<dbReference type="GO" id="GO:0016020">
    <property type="term" value="C:membrane"/>
    <property type="evidence" value="ECO:0007669"/>
    <property type="project" value="TreeGrafter"/>
</dbReference>
<feature type="active site" description="Proton acceptor" evidence="3">
    <location>
        <position position="267"/>
    </location>
</feature>